<dbReference type="EC" id="5.2.1.8" evidence="3"/>
<accession>A0ABS1UZV0</accession>
<dbReference type="SUPFAM" id="SSF54534">
    <property type="entry name" value="FKBP-like"/>
    <property type="match status" value="1"/>
</dbReference>
<dbReference type="SUPFAM" id="SSF109998">
    <property type="entry name" value="Triger factor/SurA peptide-binding domain-like"/>
    <property type="match status" value="1"/>
</dbReference>
<dbReference type="EMBL" id="JAEUXJ010000002">
    <property type="protein sequence ID" value="MBL6454983.1"/>
    <property type="molecule type" value="Genomic_DNA"/>
</dbReference>
<evidence type="ECO:0000256" key="9">
    <source>
        <dbReference type="SAM" id="MobiDB-lite"/>
    </source>
</evidence>
<evidence type="ECO:0000256" key="1">
    <source>
        <dbReference type="ARBA" id="ARBA00000971"/>
    </source>
</evidence>
<evidence type="ECO:0000256" key="2">
    <source>
        <dbReference type="ARBA" id="ARBA00007656"/>
    </source>
</evidence>
<dbReference type="PROSITE" id="PS50198">
    <property type="entry name" value="PPIC_PPIASE_2"/>
    <property type="match status" value="1"/>
</dbReference>
<dbReference type="GO" id="GO:0016853">
    <property type="term" value="F:isomerase activity"/>
    <property type="evidence" value="ECO:0007669"/>
    <property type="project" value="UniProtKB-KW"/>
</dbReference>
<keyword evidence="10" id="KW-0732">Signal</keyword>
<feature type="region of interest" description="Disordered" evidence="9">
    <location>
        <begin position="284"/>
        <end position="325"/>
    </location>
</feature>
<keyword evidence="5 8" id="KW-0697">Rotamase</keyword>
<evidence type="ECO:0000256" key="8">
    <source>
        <dbReference type="PROSITE-ProRule" id="PRU00278"/>
    </source>
</evidence>
<comment type="similarity">
    <text evidence="2">Belongs to the PpiC/parvulin rotamase family.</text>
</comment>
<evidence type="ECO:0000256" key="7">
    <source>
        <dbReference type="ARBA" id="ARBA00031484"/>
    </source>
</evidence>
<evidence type="ECO:0000313" key="12">
    <source>
        <dbReference type="EMBL" id="MBL6454983.1"/>
    </source>
</evidence>
<dbReference type="Gene3D" id="1.10.8.1040">
    <property type="match status" value="1"/>
</dbReference>
<name>A0ABS1UZV0_9PROT</name>
<evidence type="ECO:0000256" key="3">
    <source>
        <dbReference type="ARBA" id="ARBA00013194"/>
    </source>
</evidence>
<evidence type="ECO:0000313" key="13">
    <source>
        <dbReference type="Proteomes" id="UP000606490"/>
    </source>
</evidence>
<dbReference type="InterPro" id="IPR000297">
    <property type="entry name" value="PPIase_PpiC"/>
</dbReference>
<evidence type="ECO:0000256" key="6">
    <source>
        <dbReference type="ARBA" id="ARBA00030642"/>
    </source>
</evidence>
<comment type="caution">
    <text evidence="12">The sequence shown here is derived from an EMBL/GenBank/DDBJ whole genome shotgun (WGS) entry which is preliminary data.</text>
</comment>
<evidence type="ECO:0000256" key="5">
    <source>
        <dbReference type="ARBA" id="ARBA00023110"/>
    </source>
</evidence>
<proteinExistence type="inferred from homology"/>
<dbReference type="InterPro" id="IPR050245">
    <property type="entry name" value="PrsA_foldase"/>
</dbReference>
<dbReference type="RefSeq" id="WP_202824715.1">
    <property type="nucleotide sequence ID" value="NZ_JAEUXJ010000002.1"/>
</dbReference>
<keyword evidence="8 12" id="KW-0413">Isomerase</keyword>
<dbReference type="InterPro" id="IPR027304">
    <property type="entry name" value="Trigger_fact/SurA_dom_sf"/>
</dbReference>
<comment type="catalytic activity">
    <reaction evidence="1">
        <text>[protein]-peptidylproline (omega=180) = [protein]-peptidylproline (omega=0)</text>
        <dbReference type="Rhea" id="RHEA:16237"/>
        <dbReference type="Rhea" id="RHEA-COMP:10747"/>
        <dbReference type="Rhea" id="RHEA-COMP:10748"/>
        <dbReference type="ChEBI" id="CHEBI:83833"/>
        <dbReference type="ChEBI" id="CHEBI:83834"/>
        <dbReference type="EC" id="5.2.1.8"/>
    </reaction>
</comment>
<dbReference type="Proteomes" id="UP000606490">
    <property type="component" value="Unassembled WGS sequence"/>
</dbReference>
<keyword evidence="13" id="KW-1185">Reference proteome</keyword>
<evidence type="ECO:0000256" key="4">
    <source>
        <dbReference type="ARBA" id="ARBA00018370"/>
    </source>
</evidence>
<organism evidence="12 13">
    <name type="scientific">Belnapia mucosa</name>
    <dbReference type="NCBI Taxonomy" id="2804532"/>
    <lineage>
        <taxon>Bacteria</taxon>
        <taxon>Pseudomonadati</taxon>
        <taxon>Pseudomonadota</taxon>
        <taxon>Alphaproteobacteria</taxon>
        <taxon>Acetobacterales</taxon>
        <taxon>Roseomonadaceae</taxon>
        <taxon>Belnapia</taxon>
    </lineage>
</organism>
<feature type="signal peptide" evidence="10">
    <location>
        <begin position="1"/>
        <end position="19"/>
    </location>
</feature>
<dbReference type="PANTHER" id="PTHR47245">
    <property type="entry name" value="PEPTIDYLPROLYL ISOMERASE"/>
    <property type="match status" value="1"/>
</dbReference>
<feature type="chain" id="PRO_5045558660" description="Parvulin-like PPIase" evidence="10">
    <location>
        <begin position="20"/>
        <end position="325"/>
    </location>
</feature>
<dbReference type="Gene3D" id="3.10.50.40">
    <property type="match status" value="1"/>
</dbReference>
<feature type="domain" description="PpiC" evidence="11">
    <location>
        <begin position="157"/>
        <end position="247"/>
    </location>
</feature>
<feature type="compositionally biased region" description="Low complexity" evidence="9">
    <location>
        <begin position="291"/>
        <end position="302"/>
    </location>
</feature>
<protein>
    <recommendedName>
        <fullName evidence="4">Parvulin-like PPIase</fullName>
        <ecNumber evidence="3">5.2.1.8</ecNumber>
    </recommendedName>
    <alternativeName>
        <fullName evidence="6">Peptidyl-prolyl cis-trans isomerase plp</fullName>
    </alternativeName>
    <alternativeName>
        <fullName evidence="7">Rotamase plp</fullName>
    </alternativeName>
</protein>
<evidence type="ECO:0000259" key="11">
    <source>
        <dbReference type="PROSITE" id="PS50198"/>
    </source>
</evidence>
<dbReference type="InterPro" id="IPR046357">
    <property type="entry name" value="PPIase_dom_sf"/>
</dbReference>
<reference evidence="12 13" key="1">
    <citation type="submission" date="2021-01" db="EMBL/GenBank/DDBJ databases">
        <title>Belnapia mucosa sp. nov. and Belnapia arida sp. nov., isolated from the Tabernas Desert (Almeria, Spain).</title>
        <authorList>
            <person name="Molina-Menor E."/>
            <person name="Vidal-Verdu A."/>
            <person name="Calonge A."/>
            <person name="Satari L."/>
            <person name="Pereto Magraner J."/>
            <person name="Porcar Miralles M."/>
        </authorList>
    </citation>
    <scope>NUCLEOTIDE SEQUENCE [LARGE SCALE GENOMIC DNA]</scope>
    <source>
        <strain evidence="12 13">T6</strain>
    </source>
</reference>
<dbReference type="Pfam" id="PF00639">
    <property type="entry name" value="Rotamase"/>
    <property type="match status" value="1"/>
</dbReference>
<gene>
    <name evidence="12" type="ORF">JMJ55_06585</name>
</gene>
<evidence type="ECO:0000256" key="10">
    <source>
        <dbReference type="SAM" id="SignalP"/>
    </source>
</evidence>
<sequence length="325" mass="34968">MPFRPVLLAALLFPLGALAQPAGTPPAATSSAAGAQQAEDPVLARVNGEPVRLSDVMATAQDVLPAQMRGMPGPMLMQMLPPELAKQLVDRTITERALTAAARAAGLDRDEEVRRRMQRAEDQELQQAYLSREVNAIVTDAALRARYDQDAGRRQGEEEVHARHILVQTEAEAKAVLAELAGGADFADLAKRRSRDPGAHDGGDLGFFKRADMVPEFAEAAFALQPGQVSPAPVRSPFGWHVIKLEERRAAPVKSFEESRSELRQKMLEEQVPAVVERARASVKVERLDQPAPSLLDTAAPPAATPPAAAPPAAAGRPAPQPQRR</sequence>
<dbReference type="PANTHER" id="PTHR47245:SF2">
    <property type="entry name" value="PEPTIDYL-PROLYL CIS-TRANS ISOMERASE HP_0175-RELATED"/>
    <property type="match status" value="1"/>
</dbReference>